<dbReference type="PROSITE" id="PS50405">
    <property type="entry name" value="GST_CTER"/>
    <property type="match status" value="1"/>
</dbReference>
<dbReference type="InterPro" id="IPR036249">
    <property type="entry name" value="Thioredoxin-like_sf"/>
</dbReference>
<dbReference type="PROSITE" id="PS50404">
    <property type="entry name" value="GST_NTER"/>
    <property type="match status" value="1"/>
</dbReference>
<evidence type="ECO:0000313" key="7">
    <source>
        <dbReference type="Proteomes" id="UP000794436"/>
    </source>
</evidence>
<dbReference type="GO" id="GO:0004364">
    <property type="term" value="F:glutathione transferase activity"/>
    <property type="evidence" value="ECO:0007669"/>
    <property type="project" value="TreeGrafter"/>
</dbReference>
<evidence type="ECO:0000256" key="1">
    <source>
        <dbReference type="ARBA" id="ARBA00004496"/>
    </source>
</evidence>
<dbReference type="PANTHER" id="PTHR43917">
    <property type="match status" value="1"/>
</dbReference>
<dbReference type="SFLD" id="SFLDG00358">
    <property type="entry name" value="Main_(cytGST)"/>
    <property type="match status" value="1"/>
</dbReference>
<dbReference type="Proteomes" id="UP000794436">
    <property type="component" value="Unassembled WGS sequence"/>
</dbReference>
<feature type="domain" description="GST C-terminal" evidence="5">
    <location>
        <begin position="87"/>
        <end position="223"/>
    </location>
</feature>
<reference evidence="6" key="1">
    <citation type="submission" date="2019-03" db="EMBL/GenBank/DDBJ databases">
        <title>Long read genome sequence of the mycoparasitic Pythium oligandrum ATCC 38472 isolated from sugarbeet rhizosphere.</title>
        <authorList>
            <person name="Gaulin E."/>
        </authorList>
    </citation>
    <scope>NUCLEOTIDE SEQUENCE</scope>
    <source>
        <strain evidence="6">ATCC 38472_TT</strain>
    </source>
</reference>
<dbReference type="PANTHER" id="PTHR43917:SF8">
    <property type="entry name" value="GH16740P-RELATED"/>
    <property type="match status" value="1"/>
</dbReference>
<dbReference type="InterPro" id="IPR040079">
    <property type="entry name" value="Glutathione_S-Trfase"/>
</dbReference>
<evidence type="ECO:0000313" key="6">
    <source>
        <dbReference type="EMBL" id="TMW68073.1"/>
    </source>
</evidence>
<name>A0A8K1CSD3_PYTOL</name>
<comment type="similarity">
    <text evidence="3">Belongs to the GST superfamily.</text>
</comment>
<evidence type="ECO:0000256" key="3">
    <source>
        <dbReference type="RuleBase" id="RU003494"/>
    </source>
</evidence>
<evidence type="ECO:0000259" key="5">
    <source>
        <dbReference type="PROSITE" id="PS50405"/>
    </source>
</evidence>
<keyword evidence="2" id="KW-0963">Cytoplasm</keyword>
<sequence>MALKLYANLVSQPSRAVYWLLKVKNVDFEHVRMDLGSPVYQSPEFLALNPSGLVPVIKDDDFSVYESNAILTYLADKFDWEELYPKDLKARAKVNQYLHWHHTGARNFTLQVVRPVFRKALGKASPEDLVAVEKAPEVIEKHTSIVEKMLVNDYVSETVQPTVADYALYCEYDQLEALGLLDLGKFPKTAAWIERMKKIPFHDEVRLEMNGTFAAIGLAKKAP</sequence>
<evidence type="ECO:0008006" key="8">
    <source>
        <dbReference type="Google" id="ProtNLM"/>
    </source>
</evidence>
<dbReference type="OrthoDB" id="2309723at2759"/>
<gene>
    <name evidence="6" type="ORF">Poli38472_007745</name>
</gene>
<evidence type="ECO:0000259" key="4">
    <source>
        <dbReference type="PROSITE" id="PS50404"/>
    </source>
</evidence>
<dbReference type="SUPFAM" id="SSF47616">
    <property type="entry name" value="GST C-terminal domain-like"/>
    <property type="match status" value="1"/>
</dbReference>
<dbReference type="GO" id="GO:0006749">
    <property type="term" value="P:glutathione metabolic process"/>
    <property type="evidence" value="ECO:0007669"/>
    <property type="project" value="TreeGrafter"/>
</dbReference>
<dbReference type="GO" id="GO:0005737">
    <property type="term" value="C:cytoplasm"/>
    <property type="evidence" value="ECO:0007669"/>
    <property type="project" value="UniProtKB-SubCell"/>
</dbReference>
<dbReference type="InterPro" id="IPR010987">
    <property type="entry name" value="Glutathione-S-Trfase_C-like"/>
</dbReference>
<dbReference type="InterPro" id="IPR051369">
    <property type="entry name" value="GST_Theta"/>
</dbReference>
<dbReference type="AlphaFoldDB" id="A0A8K1CSD3"/>
<keyword evidence="7" id="KW-1185">Reference proteome</keyword>
<dbReference type="Gene3D" id="3.40.30.10">
    <property type="entry name" value="Glutaredoxin"/>
    <property type="match status" value="1"/>
</dbReference>
<dbReference type="InterPro" id="IPR004045">
    <property type="entry name" value="Glutathione_S-Trfase_N"/>
</dbReference>
<dbReference type="InterPro" id="IPR004046">
    <property type="entry name" value="GST_C"/>
</dbReference>
<dbReference type="Pfam" id="PF02798">
    <property type="entry name" value="GST_N"/>
    <property type="match status" value="1"/>
</dbReference>
<dbReference type="SFLD" id="SFLDS00019">
    <property type="entry name" value="Glutathione_Transferase_(cytos"/>
    <property type="match status" value="1"/>
</dbReference>
<dbReference type="SUPFAM" id="SSF52833">
    <property type="entry name" value="Thioredoxin-like"/>
    <property type="match status" value="1"/>
</dbReference>
<dbReference type="EMBL" id="SPLM01000003">
    <property type="protein sequence ID" value="TMW68073.1"/>
    <property type="molecule type" value="Genomic_DNA"/>
</dbReference>
<comment type="caution">
    <text evidence="6">The sequence shown here is derived from an EMBL/GenBank/DDBJ whole genome shotgun (WGS) entry which is preliminary data.</text>
</comment>
<dbReference type="Pfam" id="PF00043">
    <property type="entry name" value="GST_C"/>
    <property type="match status" value="1"/>
</dbReference>
<dbReference type="FunFam" id="3.40.30.10:FF:000295">
    <property type="entry name" value="Glutathione S-transferase unclassified 1"/>
    <property type="match status" value="1"/>
</dbReference>
<feature type="domain" description="GST N-terminal" evidence="4">
    <location>
        <begin position="1"/>
        <end position="82"/>
    </location>
</feature>
<dbReference type="InterPro" id="IPR036282">
    <property type="entry name" value="Glutathione-S-Trfase_C_sf"/>
</dbReference>
<proteinExistence type="inferred from homology"/>
<protein>
    <recommendedName>
        <fullName evidence="8">Glutathione transferase</fullName>
    </recommendedName>
</protein>
<organism evidence="6 7">
    <name type="scientific">Pythium oligandrum</name>
    <name type="common">Mycoparasitic fungus</name>
    <dbReference type="NCBI Taxonomy" id="41045"/>
    <lineage>
        <taxon>Eukaryota</taxon>
        <taxon>Sar</taxon>
        <taxon>Stramenopiles</taxon>
        <taxon>Oomycota</taxon>
        <taxon>Peronosporomycetes</taxon>
        <taxon>Pythiales</taxon>
        <taxon>Pythiaceae</taxon>
        <taxon>Pythium</taxon>
    </lineage>
</organism>
<evidence type="ECO:0000256" key="2">
    <source>
        <dbReference type="ARBA" id="ARBA00022490"/>
    </source>
</evidence>
<dbReference type="Gene3D" id="1.20.1050.10">
    <property type="match status" value="1"/>
</dbReference>
<comment type="subcellular location">
    <subcellularLocation>
        <location evidence="1">Cytoplasm</location>
    </subcellularLocation>
</comment>
<accession>A0A8K1CSD3</accession>